<organism evidence="16">
    <name type="scientific">marine sediment metagenome</name>
    <dbReference type="NCBI Taxonomy" id="412755"/>
    <lineage>
        <taxon>unclassified sequences</taxon>
        <taxon>metagenomes</taxon>
        <taxon>ecological metagenomes</taxon>
    </lineage>
</organism>
<keyword evidence="4" id="KW-0004">4Fe-4S</keyword>
<dbReference type="Pfam" id="PF01512">
    <property type="entry name" value="Complex1_51K"/>
    <property type="match status" value="1"/>
</dbReference>
<dbReference type="AlphaFoldDB" id="A0A0F9D423"/>
<dbReference type="SUPFAM" id="SSF142984">
    <property type="entry name" value="Nqo1 middle domain-like"/>
    <property type="match status" value="1"/>
</dbReference>
<gene>
    <name evidence="16" type="ORF">LCGC14_2246870</name>
</gene>
<evidence type="ECO:0000259" key="15">
    <source>
        <dbReference type="Pfam" id="PF22461"/>
    </source>
</evidence>
<evidence type="ECO:0000256" key="2">
    <source>
        <dbReference type="ARBA" id="ARBA00001966"/>
    </source>
</evidence>
<evidence type="ECO:0000256" key="8">
    <source>
        <dbReference type="ARBA" id="ARBA00022723"/>
    </source>
</evidence>
<dbReference type="InterPro" id="IPR011538">
    <property type="entry name" value="Nuo51_FMN-bd"/>
</dbReference>
<dbReference type="InterPro" id="IPR037225">
    <property type="entry name" value="Nuo51_FMN-bd_sf"/>
</dbReference>
<evidence type="ECO:0000256" key="4">
    <source>
        <dbReference type="ARBA" id="ARBA00022485"/>
    </source>
</evidence>
<keyword evidence="12" id="KW-0520">NAD</keyword>
<keyword evidence="9" id="KW-1278">Translocase</keyword>
<dbReference type="GO" id="GO:0051539">
    <property type="term" value="F:4 iron, 4 sulfur cluster binding"/>
    <property type="evidence" value="ECO:0007669"/>
    <property type="project" value="UniProtKB-KW"/>
</dbReference>
<comment type="caution">
    <text evidence="16">The sequence shown here is derived from an EMBL/GenBank/DDBJ whole genome shotgun (WGS) entry which is preliminary data.</text>
</comment>
<feature type="domain" description="SLBB" evidence="15">
    <location>
        <begin position="237"/>
        <end position="301"/>
    </location>
</feature>
<evidence type="ECO:0000256" key="5">
    <source>
        <dbReference type="ARBA" id="ARBA00022630"/>
    </source>
</evidence>
<keyword evidence="8" id="KW-0479">Metal-binding</keyword>
<dbReference type="SUPFAM" id="SSF142019">
    <property type="entry name" value="Nqo1 FMN-binding domain-like"/>
    <property type="match status" value="1"/>
</dbReference>
<evidence type="ECO:0008006" key="17">
    <source>
        <dbReference type="Google" id="ProtNLM"/>
    </source>
</evidence>
<comment type="cofactor">
    <cofactor evidence="1">
        <name>FMN</name>
        <dbReference type="ChEBI" id="CHEBI:58210"/>
    </cofactor>
</comment>
<keyword evidence="10" id="KW-0408">Iron</keyword>
<feature type="non-terminal residue" evidence="16">
    <location>
        <position position="325"/>
    </location>
</feature>
<sequence>MEPVLLKNIDQPDSHRMENYIQSGGYRGIETALKLKSDNIIEMIKESGLRGRGGAGFSTGLKWSFIPKDPRLPKYFLCNADESEPGTFKDRLIMEKKPHLLLEGLMIGSYAIGADSGYIYIRGEYTRAEHRLEQAIEEAYAKGYLGQNIFGSDFSLELHLHRGAGAYICGEETALLESIEGFRAQPRSKPPFPALAGLYHLPTVINNVETLACVPSILERGAPWFASIGPSKSPGPKLFSVSGHVRKPGVYELPMGLTLQNLIFDHCGGMRDAKAFKAVIPGGASAPVLTVSHLDTPMDFESLAAIGSMLGSAGVIVMDETTCMV</sequence>
<evidence type="ECO:0000256" key="12">
    <source>
        <dbReference type="ARBA" id="ARBA00023027"/>
    </source>
</evidence>
<dbReference type="GO" id="GO:0046872">
    <property type="term" value="F:metal ion binding"/>
    <property type="evidence" value="ECO:0007669"/>
    <property type="project" value="UniProtKB-KW"/>
</dbReference>
<dbReference type="FunFam" id="3.10.20.600:FF:000003">
    <property type="entry name" value="NADH-quinone oxidoreductase subunit F"/>
    <property type="match status" value="1"/>
</dbReference>
<evidence type="ECO:0000256" key="7">
    <source>
        <dbReference type="ARBA" id="ARBA00022719"/>
    </source>
</evidence>
<dbReference type="EMBL" id="LAZR01030545">
    <property type="protein sequence ID" value="KKL56294.1"/>
    <property type="molecule type" value="Genomic_DNA"/>
</dbReference>
<dbReference type="PROSITE" id="PS00644">
    <property type="entry name" value="COMPLEX1_51K_1"/>
    <property type="match status" value="1"/>
</dbReference>
<evidence type="ECO:0000259" key="14">
    <source>
        <dbReference type="Pfam" id="PF01512"/>
    </source>
</evidence>
<comment type="cofactor">
    <cofactor evidence="2">
        <name>[4Fe-4S] cluster</name>
        <dbReference type="ChEBI" id="CHEBI:49883"/>
    </cofactor>
</comment>
<name>A0A0F9D423_9ZZZZ</name>
<dbReference type="InterPro" id="IPR001949">
    <property type="entry name" value="NADH-UbQ_OxRdtase_51kDa_CS"/>
</dbReference>
<evidence type="ECO:0000256" key="11">
    <source>
        <dbReference type="ARBA" id="ARBA00023014"/>
    </source>
</evidence>
<dbReference type="Pfam" id="PF22461">
    <property type="entry name" value="SLBB_2"/>
    <property type="match status" value="1"/>
</dbReference>
<dbReference type="Gene3D" id="6.10.250.1450">
    <property type="match status" value="1"/>
</dbReference>
<reference evidence="16" key="1">
    <citation type="journal article" date="2015" name="Nature">
        <title>Complex archaea that bridge the gap between prokaryotes and eukaryotes.</title>
        <authorList>
            <person name="Spang A."/>
            <person name="Saw J.H."/>
            <person name="Jorgensen S.L."/>
            <person name="Zaremba-Niedzwiedzka K."/>
            <person name="Martijn J."/>
            <person name="Lind A.E."/>
            <person name="van Eijk R."/>
            <person name="Schleper C."/>
            <person name="Guy L."/>
            <person name="Ettema T.J."/>
        </authorList>
    </citation>
    <scope>NUCLEOTIDE SEQUENCE</scope>
</reference>
<keyword evidence="6" id="KW-0288">FMN</keyword>
<dbReference type="InterPro" id="IPR054765">
    <property type="entry name" value="SLBB_dom"/>
</dbReference>
<feature type="domain" description="NADH-ubiquinone oxidoreductase 51kDa subunit FMN-binding" evidence="14">
    <location>
        <begin position="44"/>
        <end position="215"/>
    </location>
</feature>
<dbReference type="GO" id="GO:0008137">
    <property type="term" value="F:NADH dehydrogenase (ubiquinone) activity"/>
    <property type="evidence" value="ECO:0007669"/>
    <property type="project" value="InterPro"/>
</dbReference>
<proteinExistence type="inferred from homology"/>
<dbReference type="PANTHER" id="PTHR43578:SF3">
    <property type="entry name" value="NADH-QUINONE OXIDOREDUCTASE SUBUNIT F"/>
    <property type="match status" value="1"/>
</dbReference>
<evidence type="ECO:0000256" key="1">
    <source>
        <dbReference type="ARBA" id="ARBA00001917"/>
    </source>
</evidence>
<evidence type="ECO:0000256" key="9">
    <source>
        <dbReference type="ARBA" id="ARBA00022967"/>
    </source>
</evidence>
<dbReference type="GO" id="GO:0010181">
    <property type="term" value="F:FMN binding"/>
    <property type="evidence" value="ECO:0007669"/>
    <property type="project" value="InterPro"/>
</dbReference>
<evidence type="ECO:0000256" key="13">
    <source>
        <dbReference type="ARBA" id="ARBA00047712"/>
    </source>
</evidence>
<dbReference type="PANTHER" id="PTHR43578">
    <property type="entry name" value="NADH-QUINONE OXIDOREDUCTASE SUBUNIT F"/>
    <property type="match status" value="1"/>
</dbReference>
<evidence type="ECO:0000256" key="6">
    <source>
        <dbReference type="ARBA" id="ARBA00022643"/>
    </source>
</evidence>
<evidence type="ECO:0000313" key="16">
    <source>
        <dbReference type="EMBL" id="KKL56294.1"/>
    </source>
</evidence>
<evidence type="ECO:0000256" key="3">
    <source>
        <dbReference type="ARBA" id="ARBA00007523"/>
    </source>
</evidence>
<dbReference type="GO" id="GO:0048038">
    <property type="term" value="F:quinone binding"/>
    <property type="evidence" value="ECO:0007669"/>
    <property type="project" value="UniProtKB-KW"/>
</dbReference>
<protein>
    <recommendedName>
        <fullName evidence="17">NADH-ubiquinone oxidoreductase 51kDa subunit FMN-binding domain-containing protein</fullName>
    </recommendedName>
</protein>
<dbReference type="NCBIfam" id="NF010120">
    <property type="entry name" value="PRK13596.1"/>
    <property type="match status" value="1"/>
</dbReference>
<accession>A0A0F9D423</accession>
<dbReference type="Gene3D" id="3.10.20.600">
    <property type="match status" value="1"/>
</dbReference>
<keyword evidence="7" id="KW-0874">Quinone</keyword>
<keyword evidence="5" id="KW-0285">Flavoprotein</keyword>
<keyword evidence="11" id="KW-0411">Iron-sulfur</keyword>
<comment type="similarity">
    <text evidence="3">Belongs to the complex I 51 kDa subunit family.</text>
</comment>
<evidence type="ECO:0000256" key="10">
    <source>
        <dbReference type="ARBA" id="ARBA00023004"/>
    </source>
</evidence>
<dbReference type="Gene3D" id="3.40.50.11540">
    <property type="entry name" value="NADH-ubiquinone oxidoreductase 51kDa subunit"/>
    <property type="match status" value="1"/>
</dbReference>
<dbReference type="FunFam" id="3.40.50.11540:FF:000001">
    <property type="entry name" value="NADH dehydrogenase [ubiquinone] flavoprotein 1, mitochondrial"/>
    <property type="match status" value="1"/>
</dbReference>
<comment type="catalytic activity">
    <reaction evidence="13">
        <text>a quinone + NADH + 5 H(+)(in) = a quinol + NAD(+) + 4 H(+)(out)</text>
        <dbReference type="Rhea" id="RHEA:57888"/>
        <dbReference type="ChEBI" id="CHEBI:15378"/>
        <dbReference type="ChEBI" id="CHEBI:24646"/>
        <dbReference type="ChEBI" id="CHEBI:57540"/>
        <dbReference type="ChEBI" id="CHEBI:57945"/>
        <dbReference type="ChEBI" id="CHEBI:132124"/>
    </reaction>
</comment>